<accession>A0A285QG88</accession>
<evidence type="ECO:0000256" key="1">
    <source>
        <dbReference type="SAM" id="Phobius"/>
    </source>
</evidence>
<proteinExistence type="predicted"/>
<keyword evidence="1" id="KW-0472">Membrane</keyword>
<dbReference type="RefSeq" id="WP_097062901.1">
    <property type="nucleotide sequence ID" value="NZ_OBMI01000001.1"/>
</dbReference>
<keyword evidence="3" id="KW-1185">Reference proteome</keyword>
<feature type="transmembrane region" description="Helical" evidence="1">
    <location>
        <begin position="80"/>
        <end position="98"/>
    </location>
</feature>
<name>A0A285QG88_9SPHN</name>
<gene>
    <name evidence="2" type="ORF">SAMN06297144_1089</name>
</gene>
<organism evidence="2 3">
    <name type="scientific">Sphingomonas guangdongensis</name>
    <dbReference type="NCBI Taxonomy" id="1141890"/>
    <lineage>
        <taxon>Bacteria</taxon>
        <taxon>Pseudomonadati</taxon>
        <taxon>Pseudomonadota</taxon>
        <taxon>Alphaproteobacteria</taxon>
        <taxon>Sphingomonadales</taxon>
        <taxon>Sphingomonadaceae</taxon>
        <taxon>Sphingomonas</taxon>
    </lineage>
</organism>
<feature type="transmembrane region" description="Helical" evidence="1">
    <location>
        <begin position="49"/>
        <end position="73"/>
    </location>
</feature>
<reference evidence="2 3" key="1">
    <citation type="submission" date="2017-07" db="EMBL/GenBank/DDBJ databases">
        <authorList>
            <person name="Sun Z.S."/>
            <person name="Albrecht U."/>
            <person name="Echele G."/>
            <person name="Lee C.C."/>
        </authorList>
    </citation>
    <scope>NUCLEOTIDE SEQUENCE [LARGE SCALE GENOMIC DNA]</scope>
    <source>
        <strain evidence="2 3">CGMCC 1.12672</strain>
    </source>
</reference>
<feature type="transmembrane region" description="Helical" evidence="1">
    <location>
        <begin position="104"/>
        <end position="122"/>
    </location>
</feature>
<evidence type="ECO:0000313" key="2">
    <source>
        <dbReference type="EMBL" id="SOB80494.1"/>
    </source>
</evidence>
<dbReference type="Proteomes" id="UP000219494">
    <property type="component" value="Unassembled WGS sequence"/>
</dbReference>
<protein>
    <submittedName>
        <fullName evidence="2">Uncharacterized protein</fullName>
    </submittedName>
</protein>
<sequence length="130" mass="13426">MRKVLGTLAGVVVAVITITLVELIGHRVYPAPAGLDLTPEGVARYLESAPAGAMIAVVLGWFAGALLGGWTALAITRWSVAPWIIAGLIAAAGIYNATQIPAPLWMQVATVLAPALGGWLALHLGRRTPA</sequence>
<evidence type="ECO:0000313" key="3">
    <source>
        <dbReference type="Proteomes" id="UP000219494"/>
    </source>
</evidence>
<keyword evidence="1" id="KW-1133">Transmembrane helix</keyword>
<dbReference type="EMBL" id="OBMI01000001">
    <property type="protein sequence ID" value="SOB80494.1"/>
    <property type="molecule type" value="Genomic_DNA"/>
</dbReference>
<feature type="transmembrane region" description="Helical" evidence="1">
    <location>
        <begin position="7"/>
        <end position="29"/>
    </location>
</feature>
<dbReference type="AlphaFoldDB" id="A0A285QG88"/>
<dbReference type="OrthoDB" id="7584247at2"/>
<keyword evidence="1" id="KW-0812">Transmembrane</keyword>